<keyword evidence="4" id="KW-1185">Reference proteome</keyword>
<dbReference type="PANTHER" id="PTHR36837">
    <property type="entry name" value="POLY(3-HYDROXYALKANOATE) POLYMERASE SUBUNIT PHAC"/>
    <property type="match status" value="1"/>
</dbReference>
<dbReference type="PANTHER" id="PTHR36837:SF4">
    <property type="entry name" value="BLR0908 PROTEIN"/>
    <property type="match status" value="1"/>
</dbReference>
<organism evidence="3 4">
    <name type="scientific">Halioglobus japonicus</name>
    <dbReference type="NCBI Taxonomy" id="930805"/>
    <lineage>
        <taxon>Bacteria</taxon>
        <taxon>Pseudomonadati</taxon>
        <taxon>Pseudomonadota</taxon>
        <taxon>Gammaproteobacteria</taxon>
        <taxon>Cellvibrionales</taxon>
        <taxon>Halieaceae</taxon>
        <taxon>Halioglobus</taxon>
    </lineage>
</organism>
<dbReference type="KEGG" id="hja:BST95_15415"/>
<proteinExistence type="predicted"/>
<dbReference type="Proteomes" id="UP000235162">
    <property type="component" value="Unassembled WGS sequence"/>
</dbReference>
<protein>
    <submittedName>
        <fullName evidence="3">Alpha/beta hydrolase</fullName>
    </submittedName>
</protein>
<evidence type="ECO:0000313" key="3">
    <source>
        <dbReference type="EMBL" id="PLW87527.1"/>
    </source>
</evidence>
<gene>
    <name evidence="3" type="ORF">C0029_02770</name>
</gene>
<feature type="region of interest" description="Disordered" evidence="1">
    <location>
        <begin position="385"/>
        <end position="427"/>
    </location>
</feature>
<evidence type="ECO:0000256" key="1">
    <source>
        <dbReference type="SAM" id="MobiDB-lite"/>
    </source>
</evidence>
<dbReference type="EMBL" id="PKUR01000001">
    <property type="protein sequence ID" value="PLW87527.1"/>
    <property type="molecule type" value="Genomic_DNA"/>
</dbReference>
<dbReference type="RefSeq" id="WP_084200416.1">
    <property type="nucleotide sequence ID" value="NZ_BMYL01000001.1"/>
</dbReference>
<dbReference type="InterPro" id="IPR051321">
    <property type="entry name" value="PHA/PHB_synthase"/>
</dbReference>
<feature type="domain" description="AB hydrolase-1" evidence="2">
    <location>
        <begin position="105"/>
        <end position="365"/>
    </location>
</feature>
<reference evidence="3 4" key="1">
    <citation type="submission" date="2018-01" db="EMBL/GenBank/DDBJ databases">
        <title>The draft genome sequence of Halioglobus japonicus S1-36.</title>
        <authorList>
            <person name="Du Z.-J."/>
            <person name="Shi M.-J."/>
        </authorList>
    </citation>
    <scope>NUCLEOTIDE SEQUENCE [LARGE SCALE GENOMIC DNA]</scope>
    <source>
        <strain evidence="3 4">S1-36</strain>
    </source>
</reference>
<sequence>MNKLANTLIQKGLELNHRMASSTANSVDWLFKRDTLIKSGRTWFELVHDGDLMSVRYYELPDDDEIELVDGTRLPIERQQHALPLVLIPPLGVTTETFDLMPQRSLVRYMVARGFKVYLVDWGKPRKEHAHLGMLDYCDDMMGTALDKIRRHSGIQELSLMGWCMGGLFCLMYQGLNQDPNIRNMITVASPIDLESGKGVVGMVAGAAQALDGPAQLVSNYTNLRLNTLDPARLSLPDWATTIAFKMTDPVGSVATYWDLMTRLSDREFVESHSTTSDYLNHMLRYPGGVVRDMVGSVNENQMANGKVYIGDTVADIDEIRCNLLAFAGETDALVHPDVAGAIVDVVASEEREFRVAPGGHMGVIIGSKAPNAVWKESADWLTPRSEAKPVKKKRKVATRKVAAKPKARAKAKAKAKTRTKVKPKLR</sequence>
<evidence type="ECO:0000259" key="2">
    <source>
        <dbReference type="Pfam" id="PF00561"/>
    </source>
</evidence>
<evidence type="ECO:0000313" key="4">
    <source>
        <dbReference type="Proteomes" id="UP000235162"/>
    </source>
</evidence>
<dbReference type="InterPro" id="IPR029058">
    <property type="entry name" value="AB_hydrolase_fold"/>
</dbReference>
<dbReference type="GO" id="GO:0016787">
    <property type="term" value="F:hydrolase activity"/>
    <property type="evidence" value="ECO:0007669"/>
    <property type="project" value="UniProtKB-KW"/>
</dbReference>
<dbReference type="InterPro" id="IPR000073">
    <property type="entry name" value="AB_hydrolase_1"/>
</dbReference>
<dbReference type="Gene3D" id="3.40.50.1820">
    <property type="entry name" value="alpha/beta hydrolase"/>
    <property type="match status" value="1"/>
</dbReference>
<feature type="compositionally biased region" description="Basic residues" evidence="1">
    <location>
        <begin position="391"/>
        <end position="427"/>
    </location>
</feature>
<keyword evidence="3" id="KW-0378">Hydrolase</keyword>
<dbReference type="SUPFAM" id="SSF53474">
    <property type="entry name" value="alpha/beta-Hydrolases"/>
    <property type="match status" value="1"/>
</dbReference>
<name>A0AAP8SPB9_9GAMM</name>
<dbReference type="Pfam" id="PF00561">
    <property type="entry name" value="Abhydrolase_1"/>
    <property type="match status" value="1"/>
</dbReference>
<dbReference type="AlphaFoldDB" id="A0AAP8SPB9"/>
<comment type="caution">
    <text evidence="3">The sequence shown here is derived from an EMBL/GenBank/DDBJ whole genome shotgun (WGS) entry which is preliminary data.</text>
</comment>
<accession>A0AAP8SPB9</accession>